<dbReference type="PROSITE" id="PS51198">
    <property type="entry name" value="UVRD_HELICASE_ATP_BIND"/>
    <property type="match status" value="1"/>
</dbReference>
<feature type="compositionally biased region" description="Low complexity" evidence="6">
    <location>
        <begin position="2722"/>
        <end position="2731"/>
    </location>
</feature>
<name>A0AA88J052_FICCA</name>
<dbReference type="InterPro" id="IPR045529">
    <property type="entry name" value="DUF6469"/>
</dbReference>
<keyword evidence="9" id="KW-1185">Reference proteome</keyword>
<feature type="binding site" evidence="5">
    <location>
        <begin position="997"/>
        <end position="1004"/>
    </location>
    <ligand>
        <name>ATP</name>
        <dbReference type="ChEBI" id="CHEBI:30616"/>
    </ligand>
</feature>
<dbReference type="FunFam" id="3.40.50.300:FF:000326">
    <property type="entry name" value="P-loop containing nucleoside triphosphate hydrolase"/>
    <property type="match status" value="1"/>
</dbReference>
<dbReference type="Pfam" id="PF13086">
    <property type="entry name" value="AAA_11"/>
    <property type="match status" value="1"/>
</dbReference>
<feature type="region of interest" description="Disordered" evidence="6">
    <location>
        <begin position="2689"/>
        <end position="2756"/>
    </location>
</feature>
<comment type="caution">
    <text evidence="8">The sequence shown here is derived from an EMBL/GenBank/DDBJ whole genome shotgun (WGS) entry which is preliminary data.</text>
</comment>
<evidence type="ECO:0000256" key="6">
    <source>
        <dbReference type="SAM" id="MobiDB-lite"/>
    </source>
</evidence>
<dbReference type="SUPFAM" id="SSF52540">
    <property type="entry name" value="P-loop containing nucleoside triphosphate hydrolases"/>
    <property type="match status" value="2"/>
</dbReference>
<evidence type="ECO:0000256" key="1">
    <source>
        <dbReference type="ARBA" id="ARBA00022741"/>
    </source>
</evidence>
<dbReference type="InterPro" id="IPR047187">
    <property type="entry name" value="SF1_C_Upf1"/>
</dbReference>
<organism evidence="8 9">
    <name type="scientific">Ficus carica</name>
    <name type="common">Common fig</name>
    <dbReference type="NCBI Taxonomy" id="3494"/>
    <lineage>
        <taxon>Eukaryota</taxon>
        <taxon>Viridiplantae</taxon>
        <taxon>Streptophyta</taxon>
        <taxon>Embryophyta</taxon>
        <taxon>Tracheophyta</taxon>
        <taxon>Spermatophyta</taxon>
        <taxon>Magnoliopsida</taxon>
        <taxon>eudicotyledons</taxon>
        <taxon>Gunneridae</taxon>
        <taxon>Pentapetalae</taxon>
        <taxon>rosids</taxon>
        <taxon>fabids</taxon>
        <taxon>Rosales</taxon>
        <taxon>Moraceae</taxon>
        <taxon>Ficeae</taxon>
        <taxon>Ficus</taxon>
    </lineage>
</organism>
<dbReference type="SUPFAM" id="SSF48452">
    <property type="entry name" value="TPR-like"/>
    <property type="match status" value="1"/>
</dbReference>
<dbReference type="CDD" id="cd18808">
    <property type="entry name" value="SF1_C_Upf1"/>
    <property type="match status" value="1"/>
</dbReference>
<dbReference type="InterPro" id="IPR039904">
    <property type="entry name" value="TRANK1"/>
</dbReference>
<evidence type="ECO:0000313" key="8">
    <source>
        <dbReference type="EMBL" id="GMN61653.1"/>
    </source>
</evidence>
<evidence type="ECO:0000256" key="2">
    <source>
        <dbReference type="ARBA" id="ARBA00022801"/>
    </source>
</evidence>
<dbReference type="InterPro" id="IPR041679">
    <property type="entry name" value="DNA2/NAM7-like_C"/>
</dbReference>
<feature type="compositionally biased region" description="Basic residues" evidence="6">
    <location>
        <begin position="2738"/>
        <end position="2756"/>
    </location>
</feature>
<keyword evidence="2 5" id="KW-0378">Hydrolase</keyword>
<keyword evidence="3 5" id="KW-0347">Helicase</keyword>
<sequence>MEILYRAPFAEVVAFDKSKPHGTKAYQVRVDYWRNRFSDRSKEPYKTLPGDILLLANAKPETFSDLERIGRSWAFLLVTKIIGDDIADDSTSTYFKVKASKEFELEMERQTSLFVVFLANVTPHKRIWHALHMSRNLEFLDHALCTSSCAEKKNCDSCSGESDKMIDEKLVASLSSNLNESQTSAILSCLHMLRCKEKSAFELICGPPGTGKTKTAATLLVAFLKMNYRTVICAPTNVAITEVAPRVLKMILETEAAGLCCSSGDILLFGNKERLNVDLDIQDIYLDHRVQRLAECLGPLGWNHSFTSMINFLEDCVPQYHVFLENVLNEIMKVEITGSDIEENGSKKKVKSFLQYVRERFVSIVGPLKKCISIFCTHIPKSYILHQNFQNMLSLVTLLDHFESSLFQDDVVSEALEAHFSCSEVREDLSDSLMDKASLLSVRSACISILRTLHGSLKGLDLPNYGNREKLMKFCFQRASLVFCTVSSSYRLHWMEIELPTILVIDEAAQLKECESTIPLQLPGIRHAILVGDERQLPATVTSKVSEEARFGRSLFERLSSLNHSKRLLNMQYRMHPLISSFPNSRFYHNHIQDAPVVRRKSYEKRFLSGSMFGPYSFLNVLGGREEKDDDGHSRKNMVEVAVVIKILEKLYKEWMDSQSELSIGIVSPYLAQVVEIQDKLGKKYEKIDGFQVKVKTVDGFQGGEEDIIIISTVRAHAGQSLDFISNPQRMNVALTRARHCLWILGSERTLASSQSIWGALIDDAKNRCCFFNADDDKDLAKIIIQVKKVLLQFDDLLNPDSPLFKSTKWKVSSGWRPKRPIVASHSGSSSEILKFRVEGLYVVSTVDIVKISKYTQVLRIWDVLPLDDIPKLIKRLDSIFVKYTDEFINLCNEKSLEGNLEVPRTWPPSFEFIQRKDLTIDETGSDLASIDSDGRSYVENSKVSESLLLMKFYSLSYGVVNHLLSDRDGRELDLPFEVTDQEMEIILFPRSSFILGRSGTGKTTVLTMKLFQKEQFHHMAVAGCCGADGNELGNVGQSSVDWSSSAEEKANVLRQLFVTVSPKLCNAIKQHVSDLKSFACGGSNGSSSTNMEAIDDEEAQFENIPDSFIGIAPNSYPLVITFHKFLMMLDGTLSRSFFERFLDVSRLSHGQIQSSRSVALQTFLRTKEVNYEKFSVSYWPHFNAKLTKKLDPSRVFTEIISHIKGGPQALEAMEFKLNRDDYVMLSKGRSSSLSREIRGTIYDIFQMYENMKTENGEFDVADYVIDLHCRLRHEGFEGDRMDFVYIDEVQDLTMSQIALFKHICSNFEEGFVFSGDTAQTIARGIDFRFQDIRSLFYKRFLLESKSQHEETKEKGRISGIFSLSQNFRTHAGILKLSQSVIELLYHFFPQSIDILKPETSLIYGEPPVLLQPGSDENAIVKIFGNSAMGSRKFVGFGAEQVILVRDDNARNEIAGLVGKQALLLTILECKGLEFQDVLLYNFFGSSPLRSQWRVIYEYMKEENMFDSTSPNCPKFSESKHNILCSELKQLYVAVTRTRQRLWICENTEISKPMFDYWKKKCLVQVGQLDDSLAQAMQVTSSPEEWKSRGVKLFHEKNYECATVCFERAQDKYWERMSKAYGLKAMADNMRTSKPEEANSILREVAEIFEAIGKVDLAARCFADMGEYERAGRIYLEKFGESELGRAAECFSLAGCYELAADVYARGNFFSECLTICSKGKLFDRGLEYILYWKQHAKEESGMMTRGKEIEKMEQKFLESCAFHFHEIRDIRSMLKFVRAFDSMSSIRNFLRPLGCFDELMLLEEESGNFVEAAELAKQKGDILLTADLLGKAEKFREAASLILLFVLANSVWSSGGNGWPLKEFKQKDELLEKAKSLAKNDSDNFYDSVCAEAAIMSNEETNLATMMNQLMTSQKHKSVRGEILSTRKILEAHVSSQLPEYFCEEELVSDLMKHSEDLISENKVSIESLVYFWNFWKDMIANVFEYLGRLETNDVSEFRNYEEFCLNFFGVWRYYHNLNPLYLLLNSEADWVRVVEKRSLRSFGMLVSIDVRQLVFAAQKYWCSEVLSVGLEVLDKLKAVYNFQIENRDSTPCKCRILTLIYEVANFLLGSKFLKQCSHWFTTLSNLISFTTDNFVGCTFPSDWWKSQKLNVILLRGTDISKNLLTRVIVDSIRSRKKLSYGQMGKIVMIILGSGTFNNELYEKTAEGFEWNPPWKALLRNLHRIRGSNSSDGLVSGNLAEELHLVESQEISEPRVADEVTTEAQLIRSFCEALSDAFNANLLRVHDYISPHCFLYLIEHLLNRAASFQGYIITTRSSFVEWLLGQEEFRKNNSSYNIVPDLCESLERIREFVIHVVKQCLYNKKEMIEWIKRSSDSVNEQYPLLVSRLIVIICLLHANFDRCIGLVFHLLRRKDIAEQLPREFSDTIMRGKKGHFASVLAQAFKKVDDPLVIVSLRENCQEFSFPDAVYVDMKVNRCKNDILRKLFPRTVDSSSKDPIGDVAGQAVGSRGAVLSTVNATLAKSSDILHSNVELAADQDINVEKRNEGNLPTNFVCFWEIFETICTLEDQSKQGPFFSTAHKIKVKLVKYTNLLTAAVTDEDQNIPINNKEGMNQFLEMIDELNQLCSALDASVSEVELPDKVSSMKELSRRLQSRRPILEPILNKLFCKHNTMVTDDIAVNTLVFSSGGQSHKQDGSSSADKNEDSGNGKPTASKAAVDSGRPSGSGDSSESKGKGNGKGKGKNKGKGNRKSNG</sequence>
<evidence type="ECO:0000256" key="3">
    <source>
        <dbReference type="ARBA" id="ARBA00022806"/>
    </source>
</evidence>
<evidence type="ECO:0000256" key="5">
    <source>
        <dbReference type="PROSITE-ProRule" id="PRU00560"/>
    </source>
</evidence>
<dbReference type="GO" id="GO:0005694">
    <property type="term" value="C:chromosome"/>
    <property type="evidence" value="ECO:0007669"/>
    <property type="project" value="UniProtKB-ARBA"/>
</dbReference>
<evidence type="ECO:0000259" key="7">
    <source>
        <dbReference type="PROSITE" id="PS51198"/>
    </source>
</evidence>
<dbReference type="GO" id="GO:0004386">
    <property type="term" value="F:helicase activity"/>
    <property type="evidence" value="ECO:0007669"/>
    <property type="project" value="UniProtKB-UniRule"/>
</dbReference>
<dbReference type="Pfam" id="PF20073">
    <property type="entry name" value="DUF6469"/>
    <property type="match status" value="1"/>
</dbReference>
<gene>
    <name evidence="8" type="ORF">TIFTF001_030740</name>
</gene>
<feature type="compositionally biased region" description="Polar residues" evidence="6">
    <location>
        <begin position="2689"/>
        <end position="2702"/>
    </location>
</feature>
<evidence type="ECO:0000313" key="9">
    <source>
        <dbReference type="Proteomes" id="UP001187192"/>
    </source>
</evidence>
<dbReference type="Pfam" id="PF00580">
    <property type="entry name" value="UvrD-helicase"/>
    <property type="match status" value="1"/>
</dbReference>
<protein>
    <recommendedName>
        <fullName evidence="7">UvrD-like helicase ATP-binding domain-containing protein</fullName>
    </recommendedName>
</protein>
<dbReference type="InterPro" id="IPR014016">
    <property type="entry name" value="UvrD-like_ATP-bd"/>
</dbReference>
<dbReference type="PANTHER" id="PTHR21529:SF4">
    <property type="entry name" value="TPR AND ANKYRIN REPEAT-CONTAINING PROTEIN 1"/>
    <property type="match status" value="1"/>
</dbReference>
<dbReference type="GO" id="GO:0016787">
    <property type="term" value="F:hydrolase activity"/>
    <property type="evidence" value="ECO:0007669"/>
    <property type="project" value="UniProtKB-UniRule"/>
</dbReference>
<dbReference type="InterPro" id="IPR011990">
    <property type="entry name" value="TPR-like_helical_dom_sf"/>
</dbReference>
<dbReference type="Gene3D" id="3.40.50.300">
    <property type="entry name" value="P-loop containing nucleotide triphosphate hydrolases"/>
    <property type="match status" value="4"/>
</dbReference>
<proteinExistence type="predicted"/>
<dbReference type="InterPro" id="IPR041677">
    <property type="entry name" value="DNA2/NAM7_AAA_11"/>
</dbReference>
<keyword evidence="4 5" id="KW-0067">ATP-binding</keyword>
<dbReference type="PANTHER" id="PTHR21529">
    <property type="entry name" value="MAMMARY TURMOR VIRUS RECEPTOR HOMOLOG 1, 2 MTVR1, 2"/>
    <property type="match status" value="1"/>
</dbReference>
<dbReference type="Pfam" id="PF13087">
    <property type="entry name" value="AAA_12"/>
    <property type="match status" value="1"/>
</dbReference>
<dbReference type="InterPro" id="IPR027417">
    <property type="entry name" value="P-loop_NTPase"/>
</dbReference>
<dbReference type="GO" id="GO:0005524">
    <property type="term" value="F:ATP binding"/>
    <property type="evidence" value="ECO:0007669"/>
    <property type="project" value="UniProtKB-UniRule"/>
</dbReference>
<dbReference type="Proteomes" id="UP001187192">
    <property type="component" value="Unassembled WGS sequence"/>
</dbReference>
<feature type="domain" description="UvrD-like helicase ATP-binding" evidence="7">
    <location>
        <begin position="976"/>
        <end position="1371"/>
    </location>
</feature>
<dbReference type="EMBL" id="BTGU01000115">
    <property type="protein sequence ID" value="GMN61653.1"/>
    <property type="molecule type" value="Genomic_DNA"/>
</dbReference>
<accession>A0AA88J052</accession>
<evidence type="ECO:0000256" key="4">
    <source>
        <dbReference type="ARBA" id="ARBA00022840"/>
    </source>
</evidence>
<keyword evidence="1 5" id="KW-0547">Nucleotide-binding</keyword>
<reference evidence="8" key="1">
    <citation type="submission" date="2023-07" db="EMBL/GenBank/DDBJ databases">
        <title>draft genome sequence of fig (Ficus carica).</title>
        <authorList>
            <person name="Takahashi T."/>
            <person name="Nishimura K."/>
        </authorList>
    </citation>
    <scope>NUCLEOTIDE SEQUENCE</scope>
</reference>